<gene>
    <name evidence="1" type="ORF">QBC33DRAFT_554654</name>
</gene>
<evidence type="ECO:0000313" key="1">
    <source>
        <dbReference type="EMBL" id="KAK1771490.1"/>
    </source>
</evidence>
<keyword evidence="2" id="KW-1185">Reference proteome</keyword>
<protein>
    <submittedName>
        <fullName evidence="1">Uncharacterized protein</fullName>
    </submittedName>
</protein>
<dbReference type="RefSeq" id="XP_060287703.1">
    <property type="nucleotide sequence ID" value="XM_060429538.1"/>
</dbReference>
<reference evidence="1" key="1">
    <citation type="submission" date="2023-06" db="EMBL/GenBank/DDBJ databases">
        <title>Genome-scale phylogeny and comparative genomics of the fungal order Sordariales.</title>
        <authorList>
            <consortium name="Lawrence Berkeley National Laboratory"/>
            <person name="Hensen N."/>
            <person name="Bonometti L."/>
            <person name="Westerberg I."/>
            <person name="Brannstrom I.O."/>
            <person name="Guillou S."/>
            <person name="Cros-Aarteil S."/>
            <person name="Calhoun S."/>
            <person name="Haridas S."/>
            <person name="Kuo A."/>
            <person name="Mondo S."/>
            <person name="Pangilinan J."/>
            <person name="Riley R."/>
            <person name="Labutti K."/>
            <person name="Andreopoulos B."/>
            <person name="Lipzen A."/>
            <person name="Chen C."/>
            <person name="Yanf M."/>
            <person name="Daum C."/>
            <person name="Ng V."/>
            <person name="Clum A."/>
            <person name="Steindorff A."/>
            <person name="Ohm R."/>
            <person name="Martin F."/>
            <person name="Silar P."/>
            <person name="Natvig D."/>
            <person name="Lalanne C."/>
            <person name="Gautier V."/>
            <person name="Ament-Velasquez S.L."/>
            <person name="Kruys A."/>
            <person name="Hutchinson M.I."/>
            <person name="Powell A.J."/>
            <person name="Barry K."/>
            <person name="Miller A.N."/>
            <person name="Grigoriev I.V."/>
            <person name="Debuchy R."/>
            <person name="Gladieux P."/>
            <person name="Thoren M.H."/>
            <person name="Johannesson H."/>
        </authorList>
    </citation>
    <scope>NUCLEOTIDE SEQUENCE</scope>
    <source>
        <strain evidence="1">8032-3</strain>
    </source>
</reference>
<name>A0AAJ0C7Q8_9PEZI</name>
<organism evidence="1 2">
    <name type="scientific">Phialemonium atrogriseum</name>
    <dbReference type="NCBI Taxonomy" id="1093897"/>
    <lineage>
        <taxon>Eukaryota</taxon>
        <taxon>Fungi</taxon>
        <taxon>Dikarya</taxon>
        <taxon>Ascomycota</taxon>
        <taxon>Pezizomycotina</taxon>
        <taxon>Sordariomycetes</taxon>
        <taxon>Sordariomycetidae</taxon>
        <taxon>Cephalothecales</taxon>
        <taxon>Cephalothecaceae</taxon>
        <taxon>Phialemonium</taxon>
    </lineage>
</organism>
<accession>A0AAJ0C7Q8</accession>
<dbReference type="EMBL" id="MU838998">
    <property type="protein sequence ID" value="KAK1771490.1"/>
    <property type="molecule type" value="Genomic_DNA"/>
</dbReference>
<dbReference type="Proteomes" id="UP001244011">
    <property type="component" value="Unassembled WGS sequence"/>
</dbReference>
<evidence type="ECO:0000313" key="2">
    <source>
        <dbReference type="Proteomes" id="UP001244011"/>
    </source>
</evidence>
<sequence>MAPNRDEDKGGYDGYIPDFATLTAHDENELEALKLVREYTNIPVPQLLHQGRGFNVFERIYGVMVNEKPIWDRVSPRQREAIRLQVQGYI</sequence>
<proteinExistence type="predicted"/>
<dbReference type="GeneID" id="85312725"/>
<comment type="caution">
    <text evidence="1">The sequence shown here is derived from an EMBL/GenBank/DDBJ whole genome shotgun (WGS) entry which is preliminary data.</text>
</comment>
<dbReference type="AlphaFoldDB" id="A0AAJ0C7Q8"/>